<dbReference type="Proteomes" id="UP000653343">
    <property type="component" value="Unassembled WGS sequence"/>
</dbReference>
<comment type="caution">
    <text evidence="5">The sequence shown here is derived from an EMBL/GenBank/DDBJ whole genome shotgun (WGS) entry which is preliminary data.</text>
</comment>
<dbReference type="PROSITE" id="PS00502">
    <property type="entry name" value="POLYGALACTURONASE"/>
    <property type="match status" value="1"/>
</dbReference>
<reference evidence="6" key="1">
    <citation type="journal article" date="2019" name="Int. J. Syst. Evol. Microbiol.">
        <title>The Global Catalogue of Microorganisms (GCM) 10K type strain sequencing project: providing services to taxonomists for standard genome sequencing and annotation.</title>
        <authorList>
            <consortium name="The Broad Institute Genomics Platform"/>
            <consortium name="The Broad Institute Genome Sequencing Center for Infectious Disease"/>
            <person name="Wu L."/>
            <person name="Ma J."/>
        </authorList>
    </citation>
    <scope>NUCLEOTIDE SEQUENCE [LARGE SCALE GENOMIC DNA]</scope>
    <source>
        <strain evidence="6">KCTC 23917</strain>
    </source>
</reference>
<dbReference type="InterPro" id="IPR012334">
    <property type="entry name" value="Pectin_lyas_fold"/>
</dbReference>
<proteinExistence type="inferred from homology"/>
<comment type="similarity">
    <text evidence="1 4">Belongs to the glycosyl hydrolase 28 family.</text>
</comment>
<evidence type="ECO:0000313" key="6">
    <source>
        <dbReference type="Proteomes" id="UP000653343"/>
    </source>
</evidence>
<evidence type="ECO:0000256" key="1">
    <source>
        <dbReference type="ARBA" id="ARBA00008834"/>
    </source>
</evidence>
<sequence length="631" mass="68737">MKHESDSALSQFPPNLTRRRLLQGLSAAGLSTGLGGSLLQPVQAAQTAQTDPWQQADAIVRRLRQPLQFRRADYLITAYGARPCQLKKITAWISFEEQALTETPVDDAADCYAAIRQAIETCHREGGGRVLIPAGNWFCAGPVVLLSNVHLHLQAGAHLYFSHQPEDYARHGEVDCGGNGKLTVSRWQSNDCLNYSPMIYARNQENIALTGEDWTAVLHGQGGVAFNEAGDCWWTWKGKLKTINAVGQSSVPNYKAGKPSENAVNPLNAESLRQIAPALGEEMQMLIQGQGDKWRADANYLPALSEAGVPLEKRIFGKGHFLRPPMIQLIGCRKVLLEGYEVRDTPFWQHHPVACTDIVIRKVHAKSHGPNSDGFDPEACNYVLVEDCTFDSGDDCIAIKAGKNRDTQYGPSQNIVIQHCTMQSGHGAVTLGSEMAGGIQHVYARHLLFENMHWKTNPLNTAIRLKTNLNRGGYLRHFYVKDVRIPNGVQTSPSFYTSLPGSPIQSKTVATAAGAVVTFDCDYTPVSDNVRIRPPVVEDIHISGIRVGNVDTGKGSYSCYQAIVILGPVASDYNGPAPVPPVPAVQGVTIQDCDFGSPVATASPLYLYNVKDLQLKGVTIGGKAFNGRFSG</sequence>
<evidence type="ECO:0000256" key="3">
    <source>
        <dbReference type="ARBA" id="ARBA00023295"/>
    </source>
</evidence>
<organism evidence="5 6">
    <name type="scientific">Undibacterium squillarum</name>
    <dbReference type="NCBI Taxonomy" id="1131567"/>
    <lineage>
        <taxon>Bacteria</taxon>
        <taxon>Pseudomonadati</taxon>
        <taxon>Pseudomonadota</taxon>
        <taxon>Betaproteobacteria</taxon>
        <taxon>Burkholderiales</taxon>
        <taxon>Oxalobacteraceae</taxon>
        <taxon>Undibacterium</taxon>
    </lineage>
</organism>
<evidence type="ECO:0000256" key="4">
    <source>
        <dbReference type="RuleBase" id="RU361169"/>
    </source>
</evidence>
<dbReference type="InterPro" id="IPR011050">
    <property type="entry name" value="Pectin_lyase_fold/virulence"/>
</dbReference>
<dbReference type="PROSITE" id="PS51318">
    <property type="entry name" value="TAT"/>
    <property type="match status" value="1"/>
</dbReference>
<protein>
    <recommendedName>
        <fullName evidence="7">Polygalacturonase</fullName>
    </recommendedName>
</protein>
<dbReference type="Gene3D" id="2.160.20.10">
    <property type="entry name" value="Single-stranded right-handed beta-helix, Pectin lyase-like"/>
    <property type="match status" value="1"/>
</dbReference>
<evidence type="ECO:0000313" key="5">
    <source>
        <dbReference type="EMBL" id="GGX35849.1"/>
    </source>
</evidence>
<dbReference type="RefSeq" id="WP_189356116.1">
    <property type="nucleotide sequence ID" value="NZ_BMYU01000002.1"/>
</dbReference>
<dbReference type="PANTHER" id="PTHR31339">
    <property type="entry name" value="PECTIN LYASE-RELATED"/>
    <property type="match status" value="1"/>
</dbReference>
<dbReference type="SUPFAM" id="SSF51126">
    <property type="entry name" value="Pectin lyase-like"/>
    <property type="match status" value="1"/>
</dbReference>
<dbReference type="InterPro" id="IPR006311">
    <property type="entry name" value="TAT_signal"/>
</dbReference>
<dbReference type="Pfam" id="PF00295">
    <property type="entry name" value="Glyco_hydro_28"/>
    <property type="match status" value="1"/>
</dbReference>
<evidence type="ECO:0008006" key="7">
    <source>
        <dbReference type="Google" id="ProtNLM"/>
    </source>
</evidence>
<dbReference type="SMART" id="SM00710">
    <property type="entry name" value="PbH1"/>
    <property type="match status" value="3"/>
</dbReference>
<dbReference type="EMBL" id="BMYU01000002">
    <property type="protein sequence ID" value="GGX35849.1"/>
    <property type="molecule type" value="Genomic_DNA"/>
</dbReference>
<keyword evidence="6" id="KW-1185">Reference proteome</keyword>
<dbReference type="InterPro" id="IPR006626">
    <property type="entry name" value="PbH1"/>
</dbReference>
<gene>
    <name evidence="5" type="ORF">GCM10010946_11740</name>
</gene>
<keyword evidence="2 4" id="KW-0378">Hydrolase</keyword>
<name>A0ABQ2XX11_9BURK</name>
<dbReference type="InterPro" id="IPR000743">
    <property type="entry name" value="Glyco_hydro_28"/>
</dbReference>
<keyword evidence="3 4" id="KW-0326">Glycosidase</keyword>
<dbReference type="InterPro" id="IPR051801">
    <property type="entry name" value="GH28_Enzymes"/>
</dbReference>
<dbReference type="PANTHER" id="PTHR31339:SF86">
    <property type="entry name" value="PECTATE LYASE SUPERFAMILY PROTEIN DOMAIN-CONTAINING PROTEIN"/>
    <property type="match status" value="1"/>
</dbReference>
<evidence type="ECO:0000256" key="2">
    <source>
        <dbReference type="ARBA" id="ARBA00022801"/>
    </source>
</evidence>
<accession>A0ABQ2XX11</accession>